<gene>
    <name evidence="3" type="ORF">SEMRO_423_G139790.1</name>
</gene>
<feature type="region of interest" description="Disordered" evidence="1">
    <location>
        <begin position="38"/>
        <end position="68"/>
    </location>
</feature>
<accession>A0A9N8E0B1</accession>
<keyword evidence="4" id="KW-1185">Reference proteome</keyword>
<name>A0A9N8E0B1_9STRA</name>
<sequence length="222" mass="23881">MTIKTYFVLFVVSVAHWQCTAFCLLGTLRTKNGASSLRLSRRSDHEIDQSDNDTGSSGDGENNDPTINIVSGELEKGVPGKAVGGAALAASTLSAVKGGSLALSGAAGVSAALLAVSKGFAGETMRQREVRRVNSAVARKGAVVMDPRSAGDSRADDLLRELDEFKTEVFETYDELYQDIEALDSLEMDIRQSSGRYQKDLSSLKGQIKQELRETQLEQDSN</sequence>
<dbReference type="AlphaFoldDB" id="A0A9N8E0B1"/>
<evidence type="ECO:0000313" key="4">
    <source>
        <dbReference type="Proteomes" id="UP001153069"/>
    </source>
</evidence>
<organism evidence="3 4">
    <name type="scientific">Seminavis robusta</name>
    <dbReference type="NCBI Taxonomy" id="568900"/>
    <lineage>
        <taxon>Eukaryota</taxon>
        <taxon>Sar</taxon>
        <taxon>Stramenopiles</taxon>
        <taxon>Ochrophyta</taxon>
        <taxon>Bacillariophyta</taxon>
        <taxon>Bacillariophyceae</taxon>
        <taxon>Bacillariophycidae</taxon>
        <taxon>Naviculales</taxon>
        <taxon>Naviculaceae</taxon>
        <taxon>Seminavis</taxon>
    </lineage>
</organism>
<feature type="compositionally biased region" description="Polar residues" evidence="1">
    <location>
        <begin position="52"/>
        <end position="68"/>
    </location>
</feature>
<comment type="caution">
    <text evidence="3">The sequence shown here is derived from an EMBL/GenBank/DDBJ whole genome shotgun (WGS) entry which is preliminary data.</text>
</comment>
<evidence type="ECO:0000313" key="3">
    <source>
        <dbReference type="EMBL" id="CAB9510151.1"/>
    </source>
</evidence>
<dbReference type="Proteomes" id="UP001153069">
    <property type="component" value="Unassembled WGS sequence"/>
</dbReference>
<evidence type="ECO:0000256" key="2">
    <source>
        <dbReference type="SAM" id="Phobius"/>
    </source>
</evidence>
<protein>
    <submittedName>
        <fullName evidence="3">Uncharacterized protein</fullName>
    </submittedName>
</protein>
<reference evidence="3" key="1">
    <citation type="submission" date="2020-06" db="EMBL/GenBank/DDBJ databases">
        <authorList>
            <consortium name="Plant Systems Biology data submission"/>
        </authorList>
    </citation>
    <scope>NUCLEOTIDE SEQUENCE</scope>
    <source>
        <strain evidence="3">D6</strain>
    </source>
</reference>
<keyword evidence="2" id="KW-0812">Transmembrane</keyword>
<keyword evidence="2" id="KW-0472">Membrane</keyword>
<keyword evidence="2" id="KW-1133">Transmembrane helix</keyword>
<evidence type="ECO:0000256" key="1">
    <source>
        <dbReference type="SAM" id="MobiDB-lite"/>
    </source>
</evidence>
<feature type="transmembrane region" description="Helical" evidence="2">
    <location>
        <begin position="6"/>
        <end position="28"/>
    </location>
</feature>
<proteinExistence type="predicted"/>
<dbReference type="EMBL" id="CAICTM010000422">
    <property type="protein sequence ID" value="CAB9510151.1"/>
    <property type="molecule type" value="Genomic_DNA"/>
</dbReference>